<proteinExistence type="inferred from homology"/>
<dbReference type="EnsemblMetazoa" id="ASTEI03209-RA">
    <property type="protein sequence ID" value="ASTEI03209-PA"/>
    <property type="gene ID" value="ASTEI03209"/>
</dbReference>
<evidence type="ECO:0000259" key="15">
    <source>
        <dbReference type="SMART" id="SM00559"/>
    </source>
</evidence>
<dbReference type="EC" id="3.6.4.12" evidence="3"/>
<dbReference type="InterPro" id="IPR027388">
    <property type="entry name" value="Ku70_bridge/pillars_dom_sf"/>
</dbReference>
<dbReference type="VEuPathDB" id="VectorBase:ASTE009421"/>
<keyword evidence="11" id="KW-0234">DNA repair</keyword>
<dbReference type="GO" id="GO:0003678">
    <property type="term" value="F:DNA helicase activity"/>
    <property type="evidence" value="ECO:0007669"/>
    <property type="project" value="UniProtKB-EC"/>
</dbReference>
<evidence type="ECO:0000256" key="4">
    <source>
        <dbReference type="ARBA" id="ARBA00022741"/>
    </source>
</evidence>
<dbReference type="GO" id="GO:0016787">
    <property type="term" value="F:hydrolase activity"/>
    <property type="evidence" value="ECO:0007669"/>
    <property type="project" value="UniProtKB-KW"/>
</dbReference>
<dbReference type="SUPFAM" id="SSF100939">
    <property type="entry name" value="SPOC domain-like"/>
    <property type="match status" value="1"/>
</dbReference>
<feature type="compositionally biased region" description="Basic and acidic residues" evidence="14">
    <location>
        <begin position="1"/>
        <end position="10"/>
    </location>
</feature>
<dbReference type="Gene3D" id="4.10.970.10">
    <property type="entry name" value="Ku70, bridge and pillars"/>
    <property type="match status" value="1"/>
</dbReference>
<dbReference type="GO" id="GO:0005524">
    <property type="term" value="F:ATP binding"/>
    <property type="evidence" value="ECO:0007669"/>
    <property type="project" value="UniProtKB-KW"/>
</dbReference>
<comment type="subcellular location">
    <subcellularLocation>
        <location evidence="1">Nucleus</location>
    </subcellularLocation>
</comment>
<evidence type="ECO:0000256" key="8">
    <source>
        <dbReference type="ARBA" id="ARBA00022840"/>
    </source>
</evidence>
<sequence>MSADWRANRSDDEDDEQEEAFAGRSGLILTVDCADYMFEQEGGESESRFVEVLHIIEAMMRNKVVTNETDLVGVVFYNTDKNPAPESEEELQPGLVAPRQCAIYLPLSTTSVETIRKVRGMRESNDLFDFDAKYGHAQGTSLSNVLWLCSRMFSHCGYKLSQSTIVLFTSNDAPHDSSSSEYQQALVKARDLQKNEIFVELVPMSSHFDCDKFYKEFLCTVLEEDMADFEAPVYEKSKERLMYRLFVKSYKKRSMAHLKWHLSDEIALGVNVYTLRRSPRYPKKVRLLRSTNEVIVSKRVHVASTLNEDGAQEESKVILPGEQRKSITIGGEKVSFKPEEVTQMKQLLQPGIRLLGFKPSSVINIRNHFRSCLFLYPNEGYINGSTTLFRALYEKCLEKDQVAFCMLTMRRKQPSKLVALVPQQELTHDPLGEADRHCGFRVEFIPFAGDIRKLSMLEETTGVPEVTDEQTDLFKKMIKKVKFKFHPSHFEDPSSQNLYINIESLVFDVEDAELIDSTRPDCDRIDAKLEPILTDMERLFGEDPEDAPKRRRNDGANNDGEPKAKEPRVLPANDEELLRMVKDGKVRKLPSQDVTKVQSLTVAMLKDYLQKQGVRGLSQLTKSGLVDRILATLAD</sequence>
<dbReference type="FunFam" id="3.40.50.410:FF:000080">
    <property type="entry name" value="X-ray repair-complementing defective repair in Chinese hamster cells 6"/>
    <property type="match status" value="1"/>
</dbReference>
<dbReference type="STRING" id="30069.A0A182Y423"/>
<accession>A0A182Y423</accession>
<feature type="domain" description="Ku" evidence="15">
    <location>
        <begin position="315"/>
        <end position="462"/>
    </location>
</feature>
<keyword evidence="10" id="KW-0233">DNA recombination</keyword>
<dbReference type="InterPro" id="IPR006165">
    <property type="entry name" value="Ku70"/>
</dbReference>
<dbReference type="NCBIfam" id="TIGR00578">
    <property type="entry name" value="ku70"/>
    <property type="match status" value="1"/>
</dbReference>
<comment type="similarity">
    <text evidence="2">Belongs to the ku70 family.</text>
</comment>
<dbReference type="Pfam" id="PF02735">
    <property type="entry name" value="Ku"/>
    <property type="match status" value="1"/>
</dbReference>
<dbReference type="Pfam" id="PF03730">
    <property type="entry name" value="Ku_C"/>
    <property type="match status" value="1"/>
</dbReference>
<evidence type="ECO:0000256" key="12">
    <source>
        <dbReference type="ARBA" id="ARBA00023242"/>
    </source>
</evidence>
<evidence type="ECO:0000256" key="9">
    <source>
        <dbReference type="ARBA" id="ARBA00023125"/>
    </source>
</evidence>
<keyword evidence="12" id="KW-0539">Nucleus</keyword>
<dbReference type="SMART" id="SM00559">
    <property type="entry name" value="Ku78"/>
    <property type="match status" value="1"/>
</dbReference>
<dbReference type="GO" id="GO:0000723">
    <property type="term" value="P:telomere maintenance"/>
    <property type="evidence" value="ECO:0007669"/>
    <property type="project" value="InterPro"/>
</dbReference>
<reference evidence="17" key="1">
    <citation type="journal article" date="2014" name="Genome Biol.">
        <title>Genome analysis of a major urban malaria vector mosquito, Anopheles stephensi.</title>
        <authorList>
            <person name="Jiang X."/>
            <person name="Peery A."/>
            <person name="Hall A.B."/>
            <person name="Sharma A."/>
            <person name="Chen X.G."/>
            <person name="Waterhouse R.M."/>
            <person name="Komissarov A."/>
            <person name="Riehle M.M."/>
            <person name="Shouche Y."/>
            <person name="Sharakhova M.V."/>
            <person name="Lawson D."/>
            <person name="Pakpour N."/>
            <person name="Arensburger P."/>
            <person name="Davidson V.L."/>
            <person name="Eiglmeier K."/>
            <person name="Emrich S."/>
            <person name="George P."/>
            <person name="Kennedy R.C."/>
            <person name="Mane S.P."/>
            <person name="Maslen G."/>
            <person name="Oringanje C."/>
            <person name="Qi Y."/>
            <person name="Settlage R."/>
            <person name="Tojo M."/>
            <person name="Tubio J.M."/>
            <person name="Unger M.F."/>
            <person name="Wang B."/>
            <person name="Vernick K.D."/>
            <person name="Ribeiro J.M."/>
            <person name="James A.A."/>
            <person name="Michel K."/>
            <person name="Riehle M.A."/>
            <person name="Luckhart S."/>
            <person name="Sharakhov I.V."/>
            <person name="Tu Z."/>
        </authorList>
    </citation>
    <scope>NUCLEOTIDE SEQUENCE [LARGE SCALE GENOMIC DNA]</scope>
    <source>
        <strain evidence="17">Indian</strain>
    </source>
</reference>
<dbReference type="Gene3D" id="2.40.290.10">
    <property type="match status" value="1"/>
</dbReference>
<dbReference type="VEuPathDB" id="VectorBase:ASTEI03209"/>
<evidence type="ECO:0000256" key="10">
    <source>
        <dbReference type="ARBA" id="ARBA00023172"/>
    </source>
</evidence>
<keyword evidence="5" id="KW-0227">DNA damage</keyword>
<dbReference type="InterPro" id="IPR047087">
    <property type="entry name" value="KU70_core_dom"/>
</dbReference>
<evidence type="ECO:0000256" key="2">
    <source>
        <dbReference type="ARBA" id="ARBA00005240"/>
    </source>
</evidence>
<dbReference type="AlphaFoldDB" id="A0A182Y423"/>
<dbReference type="PIRSF" id="PIRSF003033">
    <property type="entry name" value="Ku70"/>
    <property type="match status" value="1"/>
</dbReference>
<dbReference type="GO" id="GO:0006310">
    <property type="term" value="P:DNA recombination"/>
    <property type="evidence" value="ECO:0007669"/>
    <property type="project" value="UniProtKB-KW"/>
</dbReference>
<evidence type="ECO:0000256" key="5">
    <source>
        <dbReference type="ARBA" id="ARBA00022763"/>
    </source>
</evidence>
<dbReference type="InterPro" id="IPR036465">
    <property type="entry name" value="vWFA_dom_sf"/>
</dbReference>
<dbReference type="GO" id="GO:0042162">
    <property type="term" value="F:telomeric DNA binding"/>
    <property type="evidence" value="ECO:0007669"/>
    <property type="project" value="InterPro"/>
</dbReference>
<evidence type="ECO:0000256" key="1">
    <source>
        <dbReference type="ARBA" id="ARBA00004123"/>
    </source>
</evidence>
<dbReference type="GO" id="GO:0006303">
    <property type="term" value="P:double-strand break repair via nonhomologous end joining"/>
    <property type="evidence" value="ECO:0007669"/>
    <property type="project" value="InterPro"/>
</dbReference>
<evidence type="ECO:0000256" key="3">
    <source>
        <dbReference type="ARBA" id="ARBA00012551"/>
    </source>
</evidence>
<dbReference type="VEuPathDB" id="VectorBase:ASTEI20_041272"/>
<dbReference type="GO" id="GO:0003690">
    <property type="term" value="F:double-stranded DNA binding"/>
    <property type="evidence" value="ECO:0007669"/>
    <property type="project" value="TreeGrafter"/>
</dbReference>
<evidence type="ECO:0000256" key="14">
    <source>
        <dbReference type="SAM" id="MobiDB-lite"/>
    </source>
</evidence>
<keyword evidence="6" id="KW-0378">Hydrolase</keyword>
<dbReference type="PANTHER" id="PTHR12604:SF2">
    <property type="entry name" value="X-RAY REPAIR CROSS-COMPLEMENTING PROTEIN 6"/>
    <property type="match status" value="1"/>
</dbReference>
<dbReference type="CDD" id="cd00788">
    <property type="entry name" value="KU70"/>
    <property type="match status" value="1"/>
</dbReference>
<dbReference type="InterPro" id="IPR006164">
    <property type="entry name" value="DNA_bd_Ku70/Ku80"/>
</dbReference>
<dbReference type="CDD" id="cd01458">
    <property type="entry name" value="vWA_ku"/>
    <property type="match status" value="1"/>
</dbReference>
<dbReference type="InterPro" id="IPR005161">
    <property type="entry name" value="Ku_N"/>
</dbReference>
<dbReference type="GO" id="GO:0003684">
    <property type="term" value="F:damaged DNA binding"/>
    <property type="evidence" value="ECO:0007669"/>
    <property type="project" value="InterPro"/>
</dbReference>
<comment type="catalytic activity">
    <reaction evidence="13">
        <text>ATP + H2O = ADP + phosphate + H(+)</text>
        <dbReference type="Rhea" id="RHEA:13065"/>
        <dbReference type="ChEBI" id="CHEBI:15377"/>
        <dbReference type="ChEBI" id="CHEBI:15378"/>
        <dbReference type="ChEBI" id="CHEBI:30616"/>
        <dbReference type="ChEBI" id="CHEBI:43474"/>
        <dbReference type="ChEBI" id="CHEBI:456216"/>
        <dbReference type="EC" id="3.6.4.12"/>
    </reaction>
</comment>
<dbReference type="PANTHER" id="PTHR12604">
    <property type="entry name" value="KU AUTOANTIGEN DNA HELICASE"/>
    <property type="match status" value="1"/>
</dbReference>
<evidence type="ECO:0000313" key="16">
    <source>
        <dbReference type="EnsemblMetazoa" id="ASTEI03209-PA"/>
    </source>
</evidence>
<feature type="region of interest" description="Disordered" evidence="14">
    <location>
        <begin position="1"/>
        <end position="21"/>
    </location>
</feature>
<reference evidence="16" key="2">
    <citation type="submission" date="2020-05" db="UniProtKB">
        <authorList>
            <consortium name="EnsemblMetazoa"/>
        </authorList>
    </citation>
    <scope>IDENTIFICATION</scope>
    <source>
        <strain evidence="16">Indian</strain>
    </source>
</reference>
<dbReference type="OMA" id="FWANVKH"/>
<feature type="region of interest" description="Disordered" evidence="14">
    <location>
        <begin position="536"/>
        <end position="571"/>
    </location>
</feature>
<evidence type="ECO:0000256" key="6">
    <source>
        <dbReference type="ARBA" id="ARBA00022801"/>
    </source>
</evidence>
<keyword evidence="7" id="KW-0347">Helicase</keyword>
<keyword evidence="4" id="KW-0547">Nucleotide-binding</keyword>
<keyword evidence="8" id="KW-0067">ATP-binding</keyword>
<name>A0A182Y423_ANOST</name>
<dbReference type="Pfam" id="PF03731">
    <property type="entry name" value="Ku_N"/>
    <property type="match status" value="1"/>
</dbReference>
<dbReference type="InterPro" id="IPR016194">
    <property type="entry name" value="SPOC-like_C_dom_sf"/>
</dbReference>
<dbReference type="Gene3D" id="3.40.50.410">
    <property type="entry name" value="von Willebrand factor, type A domain"/>
    <property type="match status" value="1"/>
</dbReference>
<dbReference type="Gene3D" id="1.10.1600.10">
    <property type="match status" value="1"/>
</dbReference>
<keyword evidence="17" id="KW-1185">Reference proteome</keyword>
<evidence type="ECO:0000256" key="7">
    <source>
        <dbReference type="ARBA" id="ARBA00022806"/>
    </source>
</evidence>
<evidence type="ECO:0000256" key="13">
    <source>
        <dbReference type="ARBA" id="ARBA00047995"/>
    </source>
</evidence>
<dbReference type="GO" id="GO:0043564">
    <property type="term" value="C:Ku70:Ku80 complex"/>
    <property type="evidence" value="ECO:0007669"/>
    <property type="project" value="InterPro"/>
</dbReference>
<dbReference type="SUPFAM" id="SSF53300">
    <property type="entry name" value="vWA-like"/>
    <property type="match status" value="1"/>
</dbReference>
<evidence type="ECO:0000313" key="17">
    <source>
        <dbReference type="Proteomes" id="UP000076408"/>
    </source>
</evidence>
<organism evidence="16 17">
    <name type="scientific">Anopheles stephensi</name>
    <name type="common">Indo-Pakistan malaria mosquito</name>
    <dbReference type="NCBI Taxonomy" id="30069"/>
    <lineage>
        <taxon>Eukaryota</taxon>
        <taxon>Metazoa</taxon>
        <taxon>Ecdysozoa</taxon>
        <taxon>Arthropoda</taxon>
        <taxon>Hexapoda</taxon>
        <taxon>Insecta</taxon>
        <taxon>Pterygota</taxon>
        <taxon>Neoptera</taxon>
        <taxon>Endopterygota</taxon>
        <taxon>Diptera</taxon>
        <taxon>Nematocera</taxon>
        <taxon>Culicoidea</taxon>
        <taxon>Culicidae</taxon>
        <taxon>Anophelinae</taxon>
        <taxon>Anopheles</taxon>
    </lineage>
</organism>
<dbReference type="InterPro" id="IPR005160">
    <property type="entry name" value="Ku_C"/>
</dbReference>
<keyword evidence="9" id="KW-0238">DNA-binding</keyword>
<evidence type="ECO:0000256" key="11">
    <source>
        <dbReference type="ARBA" id="ARBA00023204"/>
    </source>
</evidence>
<protein>
    <recommendedName>
        <fullName evidence="3">DNA helicase</fullName>
        <ecNumber evidence="3">3.6.4.12</ecNumber>
    </recommendedName>
</protein>
<dbReference type="Proteomes" id="UP000076408">
    <property type="component" value="Unassembled WGS sequence"/>
</dbReference>